<evidence type="ECO:0000313" key="2">
    <source>
        <dbReference type="EMBL" id="WHF51913.1"/>
    </source>
</evidence>
<keyword evidence="3" id="KW-1185">Reference proteome</keyword>
<dbReference type="EMBL" id="CP124855">
    <property type="protein sequence ID" value="WHF51913.1"/>
    <property type="molecule type" value="Genomic_DNA"/>
</dbReference>
<organism evidence="2 3">
    <name type="scientific">Chryseobacterium gotjawalense</name>
    <dbReference type="NCBI Taxonomy" id="3042315"/>
    <lineage>
        <taxon>Bacteria</taxon>
        <taxon>Pseudomonadati</taxon>
        <taxon>Bacteroidota</taxon>
        <taxon>Flavobacteriia</taxon>
        <taxon>Flavobacteriales</taxon>
        <taxon>Weeksellaceae</taxon>
        <taxon>Chryseobacterium group</taxon>
        <taxon>Chryseobacterium</taxon>
    </lineage>
</organism>
<dbReference type="Gene3D" id="3.20.20.70">
    <property type="entry name" value="Aldolase class I"/>
    <property type="match status" value="1"/>
</dbReference>
<protein>
    <submittedName>
        <fullName evidence="2">Grasp-with-spasm system SPASM domain peptide maturase</fullName>
    </submittedName>
</protein>
<evidence type="ECO:0000259" key="1">
    <source>
        <dbReference type="Pfam" id="PF13186"/>
    </source>
</evidence>
<evidence type="ECO:0000313" key="3">
    <source>
        <dbReference type="Proteomes" id="UP001241656"/>
    </source>
</evidence>
<reference evidence="2 3" key="1">
    <citation type="submission" date="2023-05" db="EMBL/GenBank/DDBJ databases">
        <title>Genomic insight into Chryseobacterium sp. wdc7 isolated forest soil (Gotjawal).</title>
        <authorList>
            <person name="Park S.-J."/>
        </authorList>
    </citation>
    <scope>NUCLEOTIDE SEQUENCE [LARGE SCALE GENOMIC DNA]</scope>
    <source>
        <strain evidence="3">wdc7</strain>
    </source>
</reference>
<dbReference type="NCBIfam" id="TIGR04085">
    <property type="entry name" value="rSAM_more_4Fe4S"/>
    <property type="match status" value="1"/>
</dbReference>
<accession>A0ABY8RD65</accession>
<dbReference type="InterPro" id="IPR013785">
    <property type="entry name" value="Aldolase_TIM"/>
</dbReference>
<dbReference type="NCBIfam" id="TIGR04193">
    <property type="entry name" value="SPASM_w_grasp"/>
    <property type="match status" value="1"/>
</dbReference>
<proteinExistence type="predicted"/>
<dbReference type="RefSeq" id="WP_282905224.1">
    <property type="nucleotide sequence ID" value="NZ_CP124855.1"/>
</dbReference>
<dbReference type="SUPFAM" id="SSF102114">
    <property type="entry name" value="Radical SAM enzymes"/>
    <property type="match status" value="1"/>
</dbReference>
<dbReference type="Proteomes" id="UP001241656">
    <property type="component" value="Chromosome"/>
</dbReference>
<name>A0ABY8RD65_9FLAO</name>
<dbReference type="InterPro" id="IPR058240">
    <property type="entry name" value="rSAM_sf"/>
</dbReference>
<feature type="domain" description="4Fe4S-binding SPASM" evidence="1">
    <location>
        <begin position="247"/>
        <end position="303"/>
    </location>
</feature>
<gene>
    <name evidence="2" type="primary">gwsS</name>
    <name evidence="2" type="ORF">QGN23_01225</name>
</gene>
<dbReference type="InterPro" id="IPR026497">
    <property type="entry name" value="GRASP-with-SPASM"/>
</dbReference>
<sequence>MRINNFLYLYSCCIPIKGVKQSIICDIQRRNWEPIPNSLFDILINLDKERNLTKLKGNYTDESEIEIFNSYIDFLVEHEFIFMDDSLHKRFPLLDISFDTPSVITNSVIEVNNVTVIRHLIEKIDELDNLRCESVELRFHNDSFEKRFDDILSLFNNTGIRSLRLILNNFNFSDDFFSILAVKYKRIRDVYICGLDDLNNINCQSFPVISLSSNYLSKENCGHISEFNFSTDIRCFTESNFHNSCLHKKIAIDIDGNIKNCPSMSQSFGNIKNTTLKEALNQKDFKKYWNVTKDEIEVCKDCEFRYICTDCRAYTERTHTNEEGLDVSKPLKCGYDPYTGKWEEWSKNPLKEKAINFYEMEDLVKNK</sequence>
<dbReference type="Pfam" id="PF13186">
    <property type="entry name" value="SPASM"/>
    <property type="match status" value="1"/>
</dbReference>
<dbReference type="InterPro" id="IPR023885">
    <property type="entry name" value="4Fe4S-binding_SPASM_dom"/>
</dbReference>